<dbReference type="RefSeq" id="WP_119974904.1">
    <property type="nucleotide sequence ID" value="NZ_JBHSQA010000012.1"/>
</dbReference>
<sequence>MTTARDELRGVVGNVLVNASNFPAKAAPHLLGRDMGPLIDKTADELILAGYVKPTGTTTVSQQCDFGGVAGWGPCQKVDCTNPRRTVTTTIMTETR</sequence>
<name>A0A3A5MPV1_9MICO</name>
<dbReference type="Proteomes" id="UP000272015">
    <property type="component" value="Unassembled WGS sequence"/>
</dbReference>
<dbReference type="OrthoDB" id="9996982at2"/>
<organism evidence="1 2">
    <name type="scientific">Cryobacterium melibiosiphilum</name>
    <dbReference type="NCBI Taxonomy" id="995039"/>
    <lineage>
        <taxon>Bacteria</taxon>
        <taxon>Bacillati</taxon>
        <taxon>Actinomycetota</taxon>
        <taxon>Actinomycetes</taxon>
        <taxon>Micrococcales</taxon>
        <taxon>Microbacteriaceae</taxon>
        <taxon>Cryobacterium</taxon>
    </lineage>
</organism>
<keyword evidence="2" id="KW-1185">Reference proteome</keyword>
<evidence type="ECO:0000313" key="2">
    <source>
        <dbReference type="Proteomes" id="UP000272015"/>
    </source>
</evidence>
<evidence type="ECO:0000313" key="1">
    <source>
        <dbReference type="EMBL" id="RJT88096.1"/>
    </source>
</evidence>
<accession>A0A3A5MPV1</accession>
<proteinExistence type="predicted"/>
<gene>
    <name evidence="1" type="ORF">D6T64_11950</name>
</gene>
<dbReference type="EMBL" id="QZVS01000085">
    <property type="protein sequence ID" value="RJT88096.1"/>
    <property type="molecule type" value="Genomic_DNA"/>
</dbReference>
<protein>
    <submittedName>
        <fullName evidence="1">Uncharacterized protein</fullName>
    </submittedName>
</protein>
<reference evidence="1 2" key="1">
    <citation type="submission" date="2018-09" db="EMBL/GenBank/DDBJ databases">
        <title>Novel species of Cryobacterium.</title>
        <authorList>
            <person name="Liu Q."/>
            <person name="Xin Y.-H."/>
        </authorList>
    </citation>
    <scope>NUCLEOTIDE SEQUENCE [LARGE SCALE GENOMIC DNA]</scope>
    <source>
        <strain evidence="1 2">Hh39</strain>
    </source>
</reference>
<dbReference type="AlphaFoldDB" id="A0A3A5MPV1"/>
<comment type="caution">
    <text evidence="1">The sequence shown here is derived from an EMBL/GenBank/DDBJ whole genome shotgun (WGS) entry which is preliminary data.</text>
</comment>